<dbReference type="CDD" id="cd00383">
    <property type="entry name" value="trans_reg_C"/>
    <property type="match status" value="1"/>
</dbReference>
<name>A0ABS9A6Q3_9GAMM</name>
<dbReference type="InterPro" id="IPR016032">
    <property type="entry name" value="Sig_transdc_resp-reg_C-effctor"/>
</dbReference>
<evidence type="ECO:0000256" key="2">
    <source>
        <dbReference type="PROSITE-ProRule" id="PRU00339"/>
    </source>
</evidence>
<feature type="DNA-binding region" description="OmpR/PhoB-type" evidence="3">
    <location>
        <begin position="1"/>
        <end position="98"/>
    </location>
</feature>
<dbReference type="Pfam" id="PF00486">
    <property type="entry name" value="Trans_reg_C"/>
    <property type="match status" value="1"/>
</dbReference>
<dbReference type="EMBL" id="JABFTX010000004">
    <property type="protein sequence ID" value="MCE8004517.1"/>
    <property type="molecule type" value="Genomic_DNA"/>
</dbReference>
<evidence type="ECO:0000256" key="3">
    <source>
        <dbReference type="PROSITE-ProRule" id="PRU01091"/>
    </source>
</evidence>
<organism evidence="5 6">
    <name type="scientific">Billgrantia ethanolica</name>
    <dbReference type="NCBI Taxonomy" id="2733486"/>
    <lineage>
        <taxon>Bacteria</taxon>
        <taxon>Pseudomonadati</taxon>
        <taxon>Pseudomonadota</taxon>
        <taxon>Gammaproteobacteria</taxon>
        <taxon>Oceanospirillales</taxon>
        <taxon>Halomonadaceae</taxon>
        <taxon>Billgrantia</taxon>
    </lineage>
</organism>
<evidence type="ECO:0000259" key="4">
    <source>
        <dbReference type="PROSITE" id="PS51755"/>
    </source>
</evidence>
<gene>
    <name evidence="5" type="ORF">HOP53_16950</name>
</gene>
<keyword evidence="2" id="KW-0802">TPR repeat</keyword>
<accession>A0ABS9A6Q3</accession>
<comment type="caution">
    <text evidence="5">The sequence shown here is derived from an EMBL/GenBank/DDBJ whole genome shotgun (WGS) entry which is preliminary data.</text>
</comment>
<dbReference type="SUPFAM" id="SSF48452">
    <property type="entry name" value="TPR-like"/>
    <property type="match status" value="1"/>
</dbReference>
<evidence type="ECO:0000313" key="6">
    <source>
        <dbReference type="Proteomes" id="UP001320168"/>
    </source>
</evidence>
<dbReference type="InterPro" id="IPR011990">
    <property type="entry name" value="TPR-like_helical_dom_sf"/>
</dbReference>
<reference evidence="5 6" key="1">
    <citation type="journal article" date="2021" name="Front. Microbiol.">
        <title>Aerobic Denitrification and Heterotrophic Sulfur Oxidation in the Genus Halomonas Revealed by Six Novel Species Characterizations and Genome-Based Analysis.</title>
        <authorList>
            <person name="Wang L."/>
            <person name="Shao Z."/>
        </authorList>
    </citation>
    <scope>NUCLEOTIDE SEQUENCE [LARGE SCALE GENOMIC DNA]</scope>
    <source>
        <strain evidence="5 6">MCCC 1A11081</strain>
    </source>
</reference>
<dbReference type="PROSITE" id="PS50005">
    <property type="entry name" value="TPR"/>
    <property type="match status" value="1"/>
</dbReference>
<dbReference type="PROSITE" id="PS51755">
    <property type="entry name" value="OMPR_PHOB"/>
    <property type="match status" value="1"/>
</dbReference>
<dbReference type="SMART" id="SM00028">
    <property type="entry name" value="TPR"/>
    <property type="match status" value="3"/>
</dbReference>
<proteinExistence type="predicted"/>
<dbReference type="Gene3D" id="1.25.40.10">
    <property type="entry name" value="Tetratricopeptide repeat domain"/>
    <property type="match status" value="1"/>
</dbReference>
<feature type="domain" description="OmpR/PhoB-type" evidence="4">
    <location>
        <begin position="1"/>
        <end position="98"/>
    </location>
</feature>
<dbReference type="SMART" id="SM00862">
    <property type="entry name" value="Trans_reg_C"/>
    <property type="match status" value="1"/>
</dbReference>
<protein>
    <recommendedName>
        <fullName evidence="4">OmpR/PhoB-type domain-containing protein</fullName>
    </recommendedName>
</protein>
<evidence type="ECO:0000313" key="5">
    <source>
        <dbReference type="EMBL" id="MCE8004517.1"/>
    </source>
</evidence>
<keyword evidence="6" id="KW-1185">Reference proteome</keyword>
<dbReference type="InterPro" id="IPR019734">
    <property type="entry name" value="TPR_rpt"/>
</dbReference>
<dbReference type="RefSeq" id="WP_234271127.1">
    <property type="nucleotide sequence ID" value="NZ_JABFTX010000004.1"/>
</dbReference>
<dbReference type="Proteomes" id="UP001320168">
    <property type="component" value="Unassembled WGS sequence"/>
</dbReference>
<dbReference type="InterPro" id="IPR036388">
    <property type="entry name" value="WH-like_DNA-bd_sf"/>
</dbReference>
<sequence>MTLRFDDFELDTAHYELRRHGELRRVEPMVFDLIVHFAHHPDRVFSRDELIDAVWAGRIVSDATVASCIKQARRALDDRGDTQVYIRTVRGRGFRFTASVTETDDGVSERIAVAAAPSFGSDDPSLLILPLRALAAPPELVRFADALTGELSSVLTRIPLLRLSARGEQYLDRPVAPSAREIHEALGVDYVLEGSVQAWPDEGTERMRITVHLTDAKAGFRLWAETFTLIGPVGEALDTGVPMIIAKLEPQLHRAIYRKVLCIDGERSARQLYLEASGILALRGWHHESFAAAADLLRRSWRLEPGFALAAAYLSLVRGLGHRFDLMSDREQAWAEALDAAECALQLDSMDSIVLGYAGCALADIGYPDRGVPMLRKALELNPANAQAWAALGSAYLAGNRLVEAVAHLSHGIRISPLDSRLSIWGSVLAMAYLLIGDRSAAREQAELACQRDDRCYMPRIVLAAIHRLDGRQELARRALEDAYRIKPDLTLKQIAALVGQKHGMRLMAL</sequence>
<dbReference type="InterPro" id="IPR001867">
    <property type="entry name" value="OmpR/PhoB-type_DNA-bd"/>
</dbReference>
<dbReference type="SUPFAM" id="SSF46894">
    <property type="entry name" value="C-terminal effector domain of the bipartite response regulators"/>
    <property type="match status" value="1"/>
</dbReference>
<keyword evidence="1 3" id="KW-0238">DNA-binding</keyword>
<dbReference type="Pfam" id="PF14559">
    <property type="entry name" value="TPR_19"/>
    <property type="match status" value="1"/>
</dbReference>
<feature type="repeat" description="TPR" evidence="2">
    <location>
        <begin position="386"/>
        <end position="419"/>
    </location>
</feature>
<dbReference type="Gene3D" id="1.10.10.10">
    <property type="entry name" value="Winged helix-like DNA-binding domain superfamily/Winged helix DNA-binding domain"/>
    <property type="match status" value="1"/>
</dbReference>
<evidence type="ECO:0000256" key="1">
    <source>
        <dbReference type="ARBA" id="ARBA00023125"/>
    </source>
</evidence>